<dbReference type="GO" id="GO:0009236">
    <property type="term" value="P:cobalamin biosynthetic process"/>
    <property type="evidence" value="ECO:0007669"/>
    <property type="project" value="UniProtKB-UniRule"/>
</dbReference>
<dbReference type="EC" id="2.7.8.26" evidence="5 19"/>
<reference evidence="20 21" key="1">
    <citation type="submission" date="2023-01" db="EMBL/GenBank/DDBJ databases">
        <title>Cultivation and genomic characterization of new, ubiquitous marine nitrite-oxidizing bacteria from the Nitrospirales.</title>
        <authorList>
            <person name="Mueller A.J."/>
            <person name="Daebeler A."/>
            <person name="Herbold C.W."/>
            <person name="Kirkegaard R.H."/>
            <person name="Daims H."/>
        </authorList>
    </citation>
    <scope>NUCLEOTIDE SEQUENCE [LARGE SCALE GENOMIC DNA]</scope>
    <source>
        <strain evidence="20 21">DK</strain>
    </source>
</reference>
<evidence type="ECO:0000256" key="3">
    <source>
        <dbReference type="ARBA" id="ARBA00004663"/>
    </source>
</evidence>
<keyword evidence="7 19" id="KW-1003">Cell membrane</keyword>
<evidence type="ECO:0000256" key="16">
    <source>
        <dbReference type="ARBA" id="ARBA00032853"/>
    </source>
</evidence>
<comment type="pathway">
    <text evidence="3 19">Cofactor biosynthesis; adenosylcobalamin biosynthesis; adenosylcobalamin from cob(II)yrinate a,c-diamide: step 7/7.</text>
</comment>
<evidence type="ECO:0000256" key="10">
    <source>
        <dbReference type="ARBA" id="ARBA00022692"/>
    </source>
</evidence>
<evidence type="ECO:0000256" key="19">
    <source>
        <dbReference type="HAMAP-Rule" id="MF_00719"/>
    </source>
</evidence>
<dbReference type="GO" id="GO:0005886">
    <property type="term" value="C:plasma membrane"/>
    <property type="evidence" value="ECO:0007669"/>
    <property type="project" value="UniProtKB-SubCell"/>
</dbReference>
<dbReference type="EMBL" id="CP116968">
    <property type="protein sequence ID" value="WNM62734.1"/>
    <property type="molecule type" value="Genomic_DNA"/>
</dbReference>
<feature type="transmembrane region" description="Helical" evidence="19">
    <location>
        <begin position="141"/>
        <end position="162"/>
    </location>
</feature>
<evidence type="ECO:0000256" key="14">
    <source>
        <dbReference type="ARBA" id="ARBA00025228"/>
    </source>
</evidence>
<feature type="transmembrane region" description="Helical" evidence="19">
    <location>
        <begin position="65"/>
        <end position="84"/>
    </location>
</feature>
<evidence type="ECO:0000256" key="9">
    <source>
        <dbReference type="ARBA" id="ARBA00022679"/>
    </source>
</evidence>
<evidence type="ECO:0000256" key="5">
    <source>
        <dbReference type="ARBA" id="ARBA00013200"/>
    </source>
</evidence>
<comment type="catalytic activity">
    <reaction evidence="17 19">
        <text>alpha-ribazole + adenosylcob(III)inamide-GDP = adenosylcob(III)alamin + GMP + H(+)</text>
        <dbReference type="Rhea" id="RHEA:16049"/>
        <dbReference type="ChEBI" id="CHEBI:10329"/>
        <dbReference type="ChEBI" id="CHEBI:15378"/>
        <dbReference type="ChEBI" id="CHEBI:18408"/>
        <dbReference type="ChEBI" id="CHEBI:58115"/>
        <dbReference type="ChEBI" id="CHEBI:60487"/>
        <dbReference type="EC" id="2.7.8.26"/>
    </reaction>
</comment>
<dbReference type="GO" id="GO:0008818">
    <property type="term" value="F:cobalamin 5'-phosphate synthase activity"/>
    <property type="evidence" value="ECO:0007669"/>
    <property type="project" value="UniProtKB-UniRule"/>
</dbReference>
<evidence type="ECO:0000256" key="18">
    <source>
        <dbReference type="ARBA" id="ARBA00049504"/>
    </source>
</evidence>
<accession>A0AA96GRG8</accession>
<evidence type="ECO:0000256" key="11">
    <source>
        <dbReference type="ARBA" id="ARBA00022842"/>
    </source>
</evidence>
<dbReference type="InterPro" id="IPR003805">
    <property type="entry name" value="CobS"/>
</dbReference>
<evidence type="ECO:0000256" key="17">
    <source>
        <dbReference type="ARBA" id="ARBA00048623"/>
    </source>
</evidence>
<proteinExistence type="inferred from homology"/>
<evidence type="ECO:0000256" key="4">
    <source>
        <dbReference type="ARBA" id="ARBA00010561"/>
    </source>
</evidence>
<dbReference type="AlphaFoldDB" id="A0AA96GRG8"/>
<dbReference type="PANTHER" id="PTHR34148:SF1">
    <property type="entry name" value="ADENOSYLCOBINAMIDE-GDP RIBAZOLETRANSFERASE"/>
    <property type="match status" value="1"/>
</dbReference>
<keyword evidence="10 19" id="KW-0812">Transmembrane</keyword>
<dbReference type="RefSeq" id="WP_312746653.1">
    <property type="nucleotide sequence ID" value="NZ_CP116968.1"/>
</dbReference>
<comment type="similarity">
    <text evidence="4 19">Belongs to the CobS family.</text>
</comment>
<keyword evidence="21" id="KW-1185">Reference proteome</keyword>
<feature type="transmembrane region" description="Helical" evidence="19">
    <location>
        <begin position="112"/>
        <end position="129"/>
    </location>
</feature>
<keyword evidence="11 19" id="KW-0460">Magnesium</keyword>
<keyword evidence="12 19" id="KW-1133">Transmembrane helix</keyword>
<evidence type="ECO:0000256" key="8">
    <source>
        <dbReference type="ARBA" id="ARBA00022573"/>
    </source>
</evidence>
<evidence type="ECO:0000256" key="2">
    <source>
        <dbReference type="ARBA" id="ARBA00004651"/>
    </source>
</evidence>
<comment type="catalytic activity">
    <reaction evidence="18 19">
        <text>alpha-ribazole 5'-phosphate + adenosylcob(III)inamide-GDP = adenosylcob(III)alamin 5'-phosphate + GMP + H(+)</text>
        <dbReference type="Rhea" id="RHEA:23560"/>
        <dbReference type="ChEBI" id="CHEBI:15378"/>
        <dbReference type="ChEBI" id="CHEBI:57918"/>
        <dbReference type="ChEBI" id="CHEBI:58115"/>
        <dbReference type="ChEBI" id="CHEBI:60487"/>
        <dbReference type="ChEBI" id="CHEBI:60493"/>
        <dbReference type="EC" id="2.7.8.26"/>
    </reaction>
</comment>
<feature type="transmembrane region" description="Helical" evidence="19">
    <location>
        <begin position="182"/>
        <end position="213"/>
    </location>
</feature>
<name>A0AA96GRG8_9BACT</name>
<keyword evidence="13 19" id="KW-0472">Membrane</keyword>
<feature type="transmembrane region" description="Helical" evidence="19">
    <location>
        <begin position="234"/>
        <end position="253"/>
    </location>
</feature>
<dbReference type="NCBIfam" id="TIGR00317">
    <property type="entry name" value="cobS"/>
    <property type="match status" value="1"/>
</dbReference>
<keyword evidence="9 19" id="KW-0808">Transferase</keyword>
<dbReference type="PANTHER" id="PTHR34148">
    <property type="entry name" value="ADENOSYLCOBINAMIDE-GDP RIBAZOLETRANSFERASE"/>
    <property type="match status" value="1"/>
</dbReference>
<evidence type="ECO:0000313" key="20">
    <source>
        <dbReference type="EMBL" id="WNM62734.1"/>
    </source>
</evidence>
<evidence type="ECO:0000256" key="15">
    <source>
        <dbReference type="ARBA" id="ARBA00032605"/>
    </source>
</evidence>
<dbReference type="HAMAP" id="MF_00719">
    <property type="entry name" value="CobS"/>
    <property type="match status" value="1"/>
</dbReference>
<comment type="cofactor">
    <cofactor evidence="1 19">
        <name>Mg(2+)</name>
        <dbReference type="ChEBI" id="CHEBI:18420"/>
    </cofactor>
</comment>
<evidence type="ECO:0000313" key="21">
    <source>
        <dbReference type="Proteomes" id="UP001302494"/>
    </source>
</evidence>
<dbReference type="GO" id="GO:0051073">
    <property type="term" value="F:adenosylcobinamide-GDP ribazoletransferase activity"/>
    <property type="evidence" value="ECO:0007669"/>
    <property type="project" value="UniProtKB-UniRule"/>
</dbReference>
<comment type="function">
    <text evidence="14 19">Joins adenosylcobinamide-GDP and alpha-ribazole to generate adenosylcobalamin (Ado-cobalamin). Also synthesizes adenosylcobalamin 5'-phosphate from adenosylcobinamide-GDP and alpha-ribazole 5'-phosphate.</text>
</comment>
<sequence>MRSLWASFSLAWHLLTTIPLPGGSGTKIPLERFGASLRWFPLIGFLLGASLVMIDRLLESVFPPVVVNLVMLTLYVLVTGGLHLDGWADTVDALSGGRDPDHRLKILRDSRIGALGATGLVLILGLRYAGFLTLPVGFREGMLFCMPAIGRWAMVIGCWGVVYPRSEGLAAQFIRTVTWRDVLVATTVVGLGLWGMFDAVTAAMLMIVVCLVVRSVVWWISKKFGGITGDILGAMNEGIEVLFLILGPVLLVYSKFGE</sequence>
<keyword evidence="8 19" id="KW-0169">Cobalamin biosynthesis</keyword>
<evidence type="ECO:0000256" key="13">
    <source>
        <dbReference type="ARBA" id="ARBA00023136"/>
    </source>
</evidence>
<evidence type="ECO:0000256" key="12">
    <source>
        <dbReference type="ARBA" id="ARBA00022989"/>
    </source>
</evidence>
<evidence type="ECO:0000256" key="1">
    <source>
        <dbReference type="ARBA" id="ARBA00001946"/>
    </source>
</evidence>
<evidence type="ECO:0000256" key="6">
    <source>
        <dbReference type="ARBA" id="ARBA00015850"/>
    </source>
</evidence>
<protein>
    <recommendedName>
        <fullName evidence="6 19">Adenosylcobinamide-GDP ribazoletransferase</fullName>
        <ecNumber evidence="5 19">2.7.8.26</ecNumber>
    </recommendedName>
    <alternativeName>
        <fullName evidence="16 19">Cobalamin synthase</fullName>
    </alternativeName>
    <alternativeName>
        <fullName evidence="15 19">Cobalamin-5'-phosphate synthase</fullName>
    </alternativeName>
</protein>
<evidence type="ECO:0000256" key="7">
    <source>
        <dbReference type="ARBA" id="ARBA00022475"/>
    </source>
</evidence>
<gene>
    <name evidence="19 20" type="primary">cobS</name>
    <name evidence="20" type="ORF">PQG83_03005</name>
</gene>
<dbReference type="KEGG" id="nneo:PQG83_03005"/>
<feature type="transmembrane region" description="Helical" evidence="19">
    <location>
        <begin position="39"/>
        <end position="58"/>
    </location>
</feature>
<comment type="subcellular location">
    <subcellularLocation>
        <location evidence="2 19">Cell membrane</location>
        <topology evidence="2 19">Multi-pass membrane protein</topology>
    </subcellularLocation>
</comment>
<dbReference type="Pfam" id="PF02654">
    <property type="entry name" value="CobS"/>
    <property type="match status" value="1"/>
</dbReference>
<dbReference type="Proteomes" id="UP001302494">
    <property type="component" value="Chromosome"/>
</dbReference>
<organism evidence="20 21">
    <name type="scientific">Candidatus Nitrospira neomarina</name>
    <dbReference type="NCBI Taxonomy" id="3020899"/>
    <lineage>
        <taxon>Bacteria</taxon>
        <taxon>Pseudomonadati</taxon>
        <taxon>Nitrospirota</taxon>
        <taxon>Nitrospiria</taxon>
        <taxon>Nitrospirales</taxon>
        <taxon>Nitrospiraceae</taxon>
        <taxon>Nitrospira</taxon>
    </lineage>
</organism>